<proteinExistence type="predicted"/>
<comment type="caution">
    <text evidence="2">The sequence shown here is derived from an EMBL/GenBank/DDBJ whole genome shotgun (WGS) entry which is preliminary data.</text>
</comment>
<dbReference type="Proteomes" id="UP000005413">
    <property type="component" value="Unassembled WGS sequence"/>
</dbReference>
<keyword evidence="1" id="KW-1133">Transmembrane helix</keyword>
<feature type="transmembrane region" description="Helical" evidence="1">
    <location>
        <begin position="166"/>
        <end position="184"/>
    </location>
</feature>
<evidence type="ECO:0000256" key="1">
    <source>
        <dbReference type="SAM" id="Phobius"/>
    </source>
</evidence>
<keyword evidence="3" id="KW-1185">Reference proteome</keyword>
<protein>
    <submittedName>
        <fullName evidence="2">Uncharacterized protein</fullName>
    </submittedName>
</protein>
<dbReference type="AlphaFoldDB" id="G5JJ32"/>
<evidence type="ECO:0000313" key="2">
    <source>
        <dbReference type="EMBL" id="EHJ07803.1"/>
    </source>
</evidence>
<keyword evidence="1" id="KW-0812">Transmembrane</keyword>
<feature type="transmembrane region" description="Helical" evidence="1">
    <location>
        <begin position="61"/>
        <end position="79"/>
    </location>
</feature>
<dbReference type="RefSeq" id="WP_002464186.1">
    <property type="nucleotide sequence ID" value="NZ_AEUN01000431.1"/>
</dbReference>
<feature type="transmembrane region" description="Helical" evidence="1">
    <location>
        <begin position="222"/>
        <end position="242"/>
    </location>
</feature>
<feature type="transmembrane region" description="Helical" evidence="1">
    <location>
        <begin position="136"/>
        <end position="160"/>
    </location>
</feature>
<feature type="transmembrane region" description="Helical" evidence="1">
    <location>
        <begin position="27"/>
        <end position="49"/>
    </location>
</feature>
<sequence>MLDQIISYFKNLPHSVRFTIKRLKTTWPLFIALIALCALLLIVFELVVHFGNLSDVREARWMLRIISFIVYLCIIFAIYKGYQYYAKDFVLMQSFNLSATIPIVVIVILSMVSLTVVTTFASVLKPINFETSIIALLFYIVLSAIFINTLSVTIGLLKLIFRNVDVIFYVCSLINIVILPIVLMPNPNQMLLNHILMLNPFYYLVNGMSQSVMFGVTSMENIPYHFYFIFIIVLLLVINFALARYTTHAIYKQHTKESTVTESVE</sequence>
<dbReference type="PATRIC" id="fig|911238.3.peg.1274"/>
<keyword evidence="1" id="KW-0472">Membrane</keyword>
<reference evidence="2 3" key="1">
    <citation type="journal article" date="2012" name="BMC Genomics">
        <title>Comparative genomic analysis of the genus Staphylococcus including Staphylococcus aureus and its newly described sister species Staphylococcus simiae.</title>
        <authorList>
            <person name="Suzuki H."/>
            <person name="Lefebure T."/>
            <person name="Pavinski Bitar P."/>
            <person name="Stanhope M.J."/>
        </authorList>
    </citation>
    <scope>NUCLEOTIDE SEQUENCE [LARGE SCALE GENOMIC DNA]</scope>
    <source>
        <strain evidence="2 3">CCM 7213</strain>
    </source>
</reference>
<accession>G5JJ32</accession>
<dbReference type="EMBL" id="AEUN01000431">
    <property type="protein sequence ID" value="EHJ07803.1"/>
    <property type="molecule type" value="Genomic_DNA"/>
</dbReference>
<name>G5JJ32_9STAP</name>
<dbReference type="OrthoDB" id="2417273at2"/>
<feature type="transmembrane region" description="Helical" evidence="1">
    <location>
        <begin position="99"/>
        <end position="124"/>
    </location>
</feature>
<evidence type="ECO:0000313" key="3">
    <source>
        <dbReference type="Proteomes" id="UP000005413"/>
    </source>
</evidence>
<gene>
    <name evidence="2" type="ORF">SS7213T_07403</name>
</gene>
<organism evidence="2 3">
    <name type="scientific">Staphylococcus simiae CCM 7213 = CCUG 51256</name>
    <dbReference type="NCBI Taxonomy" id="911238"/>
    <lineage>
        <taxon>Bacteria</taxon>
        <taxon>Bacillati</taxon>
        <taxon>Bacillota</taxon>
        <taxon>Bacilli</taxon>
        <taxon>Bacillales</taxon>
        <taxon>Staphylococcaceae</taxon>
        <taxon>Staphylococcus</taxon>
    </lineage>
</organism>